<feature type="non-terminal residue" evidence="1">
    <location>
        <position position="1"/>
    </location>
</feature>
<comment type="caution">
    <text evidence="1">The sequence shown here is derived from an EMBL/GenBank/DDBJ whole genome shotgun (WGS) entry which is preliminary data.</text>
</comment>
<name>A0ACA9P1A7_9GLOM</name>
<accession>A0ACA9P1A7</accession>
<organism evidence="1 2">
    <name type="scientific">Scutellospora calospora</name>
    <dbReference type="NCBI Taxonomy" id="85575"/>
    <lineage>
        <taxon>Eukaryota</taxon>
        <taxon>Fungi</taxon>
        <taxon>Fungi incertae sedis</taxon>
        <taxon>Mucoromycota</taxon>
        <taxon>Glomeromycotina</taxon>
        <taxon>Glomeromycetes</taxon>
        <taxon>Diversisporales</taxon>
        <taxon>Gigasporaceae</taxon>
        <taxon>Scutellospora</taxon>
    </lineage>
</organism>
<evidence type="ECO:0000313" key="1">
    <source>
        <dbReference type="EMBL" id="CAG8685231.1"/>
    </source>
</evidence>
<reference evidence="1" key="1">
    <citation type="submission" date="2021-06" db="EMBL/GenBank/DDBJ databases">
        <authorList>
            <person name="Kallberg Y."/>
            <person name="Tangrot J."/>
            <person name="Rosling A."/>
        </authorList>
    </citation>
    <scope>NUCLEOTIDE SEQUENCE</scope>
    <source>
        <strain evidence="1">AU212A</strain>
    </source>
</reference>
<gene>
    <name evidence="1" type="ORF">SCALOS_LOCUS9882</name>
</gene>
<dbReference type="EMBL" id="CAJVPM010033390">
    <property type="protein sequence ID" value="CAG8685231.1"/>
    <property type="molecule type" value="Genomic_DNA"/>
</dbReference>
<evidence type="ECO:0000313" key="2">
    <source>
        <dbReference type="Proteomes" id="UP000789860"/>
    </source>
</evidence>
<proteinExistence type="predicted"/>
<sequence length="53" mass="6130">SIDNINYEGITTVIQNNKNNLLLNIELEKRKIALLEYQIKARKEATETEAIEL</sequence>
<protein>
    <submittedName>
        <fullName evidence="1">4346_t:CDS:1</fullName>
    </submittedName>
</protein>
<keyword evidence="2" id="KW-1185">Reference proteome</keyword>
<dbReference type="Proteomes" id="UP000789860">
    <property type="component" value="Unassembled WGS sequence"/>
</dbReference>